<protein>
    <submittedName>
        <fullName evidence="1 3">Uncharacterized protein</fullName>
    </submittedName>
</protein>
<dbReference type="OrthoDB" id="5773368at2759"/>
<evidence type="ECO:0000313" key="2">
    <source>
        <dbReference type="Proteomes" id="UP000276776"/>
    </source>
</evidence>
<reference evidence="1 2" key="2">
    <citation type="submission" date="2018-11" db="EMBL/GenBank/DDBJ databases">
        <authorList>
            <consortium name="Pathogen Informatics"/>
        </authorList>
    </citation>
    <scope>NUCLEOTIDE SEQUENCE [LARGE SCALE GENOMIC DNA]</scope>
</reference>
<dbReference type="Proteomes" id="UP000276776">
    <property type="component" value="Unassembled WGS sequence"/>
</dbReference>
<name>A0A0N5DBK9_THECL</name>
<keyword evidence="2" id="KW-1185">Reference proteome</keyword>
<evidence type="ECO:0000313" key="1">
    <source>
        <dbReference type="EMBL" id="VDN08262.1"/>
    </source>
</evidence>
<reference evidence="3" key="1">
    <citation type="submission" date="2017-02" db="UniProtKB">
        <authorList>
            <consortium name="WormBaseParasite"/>
        </authorList>
    </citation>
    <scope>IDENTIFICATION</scope>
</reference>
<accession>A0A0N5DBK9</accession>
<organism evidence="3">
    <name type="scientific">Thelazia callipaeda</name>
    <name type="common">Oriental eyeworm</name>
    <name type="synonym">Parasitic nematode</name>
    <dbReference type="NCBI Taxonomy" id="103827"/>
    <lineage>
        <taxon>Eukaryota</taxon>
        <taxon>Metazoa</taxon>
        <taxon>Ecdysozoa</taxon>
        <taxon>Nematoda</taxon>
        <taxon>Chromadorea</taxon>
        <taxon>Rhabditida</taxon>
        <taxon>Spirurina</taxon>
        <taxon>Spiruromorpha</taxon>
        <taxon>Thelazioidea</taxon>
        <taxon>Thelaziidae</taxon>
        <taxon>Thelazia</taxon>
    </lineage>
</organism>
<dbReference type="EMBL" id="UYYF01005175">
    <property type="protein sequence ID" value="VDN08262.1"/>
    <property type="molecule type" value="Genomic_DNA"/>
</dbReference>
<sequence length="247" mass="28338">MLVDAAWYLRRLPPQALTTFLLTSYVLLTMPSCYCFTIIQQQFTVYSNPHPANHFKNSADKQQALNDLLMENDYQNSNATTEEIADFVNDTDSIIANTPLNQTYHQNNIQSSTIHYELMHKLIHQNNRVEVYANNPQGNVRNVPEQRFRDILERIIQKHLELAQKKITYPYAIDTNYKKSNSTQDNTDVNPANVPAPIDYSKPYMIKCDSRGTCYASPLNDDEVPPLPSYKKALTCPLHPSPITRTN</sequence>
<dbReference type="WBParaSite" id="TCLT_0001057101-mRNA-1">
    <property type="protein sequence ID" value="TCLT_0001057101-mRNA-1"/>
    <property type="gene ID" value="TCLT_0001057101"/>
</dbReference>
<dbReference type="AlphaFoldDB" id="A0A0N5DBK9"/>
<proteinExistence type="predicted"/>
<gene>
    <name evidence="1" type="ORF">TCLT_LOCUS10560</name>
</gene>
<evidence type="ECO:0000313" key="3">
    <source>
        <dbReference type="WBParaSite" id="TCLT_0001057101-mRNA-1"/>
    </source>
</evidence>